<reference evidence="1" key="1">
    <citation type="submission" date="2020-07" db="EMBL/GenBank/DDBJ databases">
        <title>Huge and variable diversity of episymbiotic CPR bacteria and DPANN archaea in groundwater ecosystems.</title>
        <authorList>
            <person name="He C.Y."/>
            <person name="Keren R."/>
            <person name="Whittaker M."/>
            <person name="Farag I.F."/>
            <person name="Doudna J."/>
            <person name="Cate J.H.D."/>
            <person name="Banfield J.F."/>
        </authorList>
    </citation>
    <scope>NUCLEOTIDE SEQUENCE</scope>
    <source>
        <strain evidence="1">NC_groundwater_717_Ag_S-0.2um_59_8</strain>
    </source>
</reference>
<protein>
    <submittedName>
        <fullName evidence="1">Uncharacterized protein</fullName>
    </submittedName>
</protein>
<name>A0A932GPN1_UNCTE</name>
<sequence>MPQTGDVNPVFSAYRCSQCQFLMAFPRGQFLPPCPGCGKDTEWVIVRAQVPAEEPVKK</sequence>
<gene>
    <name evidence="1" type="ORF">HYY65_06355</name>
</gene>
<proteinExistence type="predicted"/>
<dbReference type="EMBL" id="JACPSX010000110">
    <property type="protein sequence ID" value="MBI3014670.1"/>
    <property type="molecule type" value="Genomic_DNA"/>
</dbReference>
<dbReference type="Proteomes" id="UP000741360">
    <property type="component" value="Unassembled WGS sequence"/>
</dbReference>
<evidence type="ECO:0000313" key="2">
    <source>
        <dbReference type="Proteomes" id="UP000741360"/>
    </source>
</evidence>
<comment type="caution">
    <text evidence="1">The sequence shown here is derived from an EMBL/GenBank/DDBJ whole genome shotgun (WGS) entry which is preliminary data.</text>
</comment>
<accession>A0A932GPN1</accession>
<organism evidence="1 2">
    <name type="scientific">Tectimicrobiota bacterium</name>
    <dbReference type="NCBI Taxonomy" id="2528274"/>
    <lineage>
        <taxon>Bacteria</taxon>
        <taxon>Pseudomonadati</taxon>
        <taxon>Nitrospinota/Tectimicrobiota group</taxon>
        <taxon>Candidatus Tectimicrobiota</taxon>
    </lineage>
</organism>
<evidence type="ECO:0000313" key="1">
    <source>
        <dbReference type="EMBL" id="MBI3014670.1"/>
    </source>
</evidence>
<dbReference type="AlphaFoldDB" id="A0A932GPN1"/>